<accession>A0A0F9NVJ5</accession>
<dbReference type="Pfam" id="PF13252">
    <property type="entry name" value="Phage_capsid_3"/>
    <property type="match status" value="2"/>
</dbReference>
<sequence length="334" mass="37215">MADTTYTANLLVSRWGRELFREAADMIYFKRFMGKSANNIIQTKHELDGKEGDDVTFGLLMKLSGSGVSGDGTLEGNEESMVTYSMNVTIDQERNAVRSKGRLHDRSHFFNFRSNARDLLAIWLAEKIDGDIFDVLKASPTRALGEDSAGTYRFDGTYKSSLASTDKITTKGFNILEKITVEPYNSTEVEMRPVKVDGKDHFVVIISAEALYDLKQDSTWNQANREARDRGKDNPIFRGSDYVYDNLIIHSHKNIETFTDGGGDSVRGALNLCLGAQAGVFAVADRMLWDEKTFDYGNKRGVAAGQIYGVKKSKYNSEDFATIIYCTATTQLAA</sequence>
<name>A0A0F9NVJ5_9ZZZZ</name>
<proteinExistence type="predicted"/>
<organism evidence="1">
    <name type="scientific">marine sediment metagenome</name>
    <dbReference type="NCBI Taxonomy" id="412755"/>
    <lineage>
        <taxon>unclassified sequences</taxon>
        <taxon>metagenomes</taxon>
        <taxon>ecological metagenomes</taxon>
    </lineage>
</organism>
<evidence type="ECO:0008006" key="2">
    <source>
        <dbReference type="Google" id="ProtNLM"/>
    </source>
</evidence>
<reference evidence="1" key="1">
    <citation type="journal article" date="2015" name="Nature">
        <title>Complex archaea that bridge the gap between prokaryotes and eukaryotes.</title>
        <authorList>
            <person name="Spang A."/>
            <person name="Saw J.H."/>
            <person name="Jorgensen S.L."/>
            <person name="Zaremba-Niedzwiedzka K."/>
            <person name="Martijn J."/>
            <person name="Lind A.E."/>
            <person name="van Eijk R."/>
            <person name="Schleper C."/>
            <person name="Guy L."/>
            <person name="Ettema T.J."/>
        </authorList>
    </citation>
    <scope>NUCLEOTIDE SEQUENCE</scope>
</reference>
<dbReference type="InterPro" id="IPR025267">
    <property type="entry name" value="ORF017-like"/>
</dbReference>
<dbReference type="AlphaFoldDB" id="A0A0F9NVJ5"/>
<comment type="caution">
    <text evidence="1">The sequence shown here is derived from an EMBL/GenBank/DDBJ whole genome shotgun (WGS) entry which is preliminary data.</text>
</comment>
<dbReference type="NCBIfam" id="TIGR04387">
    <property type="entry name" value="capsid_maj_N4"/>
    <property type="match status" value="1"/>
</dbReference>
<dbReference type="EMBL" id="LAZR01002961">
    <property type="protein sequence ID" value="KKN23535.1"/>
    <property type="molecule type" value="Genomic_DNA"/>
</dbReference>
<protein>
    <recommendedName>
        <fullName evidence="2">N4-gp56 family major capsid protein</fullName>
    </recommendedName>
</protein>
<evidence type="ECO:0000313" key="1">
    <source>
        <dbReference type="EMBL" id="KKN23535.1"/>
    </source>
</evidence>
<gene>
    <name evidence="1" type="ORF">LCGC14_0904020</name>
</gene>